<evidence type="ECO:0000259" key="1">
    <source>
        <dbReference type="Pfam" id="PF00149"/>
    </source>
</evidence>
<keyword evidence="3" id="KW-1185">Reference proteome</keyword>
<dbReference type="GO" id="GO:0006798">
    <property type="term" value="P:polyphosphate catabolic process"/>
    <property type="evidence" value="ECO:0007669"/>
    <property type="project" value="TreeGrafter"/>
</dbReference>
<dbReference type="PANTHER" id="PTHR42850">
    <property type="entry name" value="METALLOPHOSPHOESTERASE"/>
    <property type="match status" value="1"/>
</dbReference>
<dbReference type="InterPro" id="IPR029052">
    <property type="entry name" value="Metallo-depent_PP-like"/>
</dbReference>
<dbReference type="PANTHER" id="PTHR42850:SF4">
    <property type="entry name" value="ZINC-DEPENDENT ENDOPOLYPHOSPHATASE"/>
    <property type="match status" value="1"/>
</dbReference>
<evidence type="ECO:0000313" key="3">
    <source>
        <dbReference type="Proteomes" id="UP000530660"/>
    </source>
</evidence>
<dbReference type="InterPro" id="IPR050126">
    <property type="entry name" value="Ap4A_hydrolase"/>
</dbReference>
<gene>
    <name evidence="2" type="ORF">F1559_004861</name>
</gene>
<protein>
    <recommendedName>
        <fullName evidence="1">Calcineurin-like phosphoesterase domain-containing protein</fullName>
    </recommendedName>
</protein>
<feature type="domain" description="Calcineurin-like phosphoesterase" evidence="1">
    <location>
        <begin position="355"/>
        <end position="527"/>
    </location>
</feature>
<sequence length="577" mass="65415">MFTVEPLWVAPGLWCSRLEAGTAHSVGDGFAGCARKPGVKIPVPAQLRQRKRDRLCRARRTGVFLIQEGDGDSFRVQPRRQPTGRNAGFGSGTLVLIRPVYLSRRPERHRTFERPLARWMYASLLKEASFSGRYMIPSLPMALRHIANALQEPLQYGDFVSLERARQYVGALLRGHLQRLPAFEFLAPTNEEVQQPLRGIRGRSTSTRSASRTPNAVGPRYRFLELRIRTPAKFFQPHSTDSGGLRAEGGVHDRRFDQRRAYAARSNERTGAEPPGLTVIPGLIDWTEDGALEKWYTQASRWRLLDGGSLCNTQRPVIELSHDESIPFAARAGSQMVGFRVLDRRWTRFLCNHPRVIAIGDIHGCIAELQDLLRICDYRPGDEVVLLGDLVAKGPDSQAVVQMAREIGARAVRGNHDHEVIRCREAMLRGHDPSYASVDHMRIARQLGQLEHDWMRSWPWYIRSDDLQTVFVHAGFLPCVPLEEQLPRYMMNLRSVLEDGTPSARHVSGMSWARLWKGPWRVVYGHDAFMGLQVWEKCIGIDTGCVYGGRLTALLLPENRLVSVPARKMYVQPRKRS</sequence>
<evidence type="ECO:0000313" key="2">
    <source>
        <dbReference type="EMBL" id="KAF6004310.1"/>
    </source>
</evidence>
<reference evidence="2 3" key="1">
    <citation type="journal article" date="2020" name="J. Phycol.">
        <title>Comparative genome analysis reveals Cyanidiococcus gen. nov., a new extremophilic red algal genus sister to Cyanidioschyzon (Cyanidioschyzonaceae, Rhodophyta).</title>
        <authorList>
            <person name="Liu S.-L."/>
            <person name="Chiang Y.-R."/>
            <person name="Yoon H.S."/>
            <person name="Fu H.-Y."/>
        </authorList>
    </citation>
    <scope>NUCLEOTIDE SEQUENCE [LARGE SCALE GENOMIC DNA]</scope>
    <source>
        <strain evidence="2 3">THAL066</strain>
    </source>
</reference>
<dbReference type="GO" id="GO:0016791">
    <property type="term" value="F:phosphatase activity"/>
    <property type="evidence" value="ECO:0007669"/>
    <property type="project" value="TreeGrafter"/>
</dbReference>
<dbReference type="AlphaFoldDB" id="A0A7J7INL4"/>
<dbReference type="Pfam" id="PF00149">
    <property type="entry name" value="Metallophos"/>
    <property type="match status" value="1"/>
</dbReference>
<dbReference type="GO" id="GO:0005737">
    <property type="term" value="C:cytoplasm"/>
    <property type="evidence" value="ECO:0007669"/>
    <property type="project" value="TreeGrafter"/>
</dbReference>
<dbReference type="SUPFAM" id="SSF56300">
    <property type="entry name" value="Metallo-dependent phosphatases"/>
    <property type="match status" value="1"/>
</dbReference>
<dbReference type="InterPro" id="IPR004843">
    <property type="entry name" value="Calcineurin-like_PHP"/>
</dbReference>
<dbReference type="EMBL" id="VWRR01000004">
    <property type="protein sequence ID" value="KAF6004310.1"/>
    <property type="molecule type" value="Genomic_DNA"/>
</dbReference>
<organism evidence="2 3">
    <name type="scientific">Cyanidiococcus yangmingshanensis</name>
    <dbReference type="NCBI Taxonomy" id="2690220"/>
    <lineage>
        <taxon>Eukaryota</taxon>
        <taxon>Rhodophyta</taxon>
        <taxon>Bangiophyceae</taxon>
        <taxon>Cyanidiales</taxon>
        <taxon>Cyanidiaceae</taxon>
        <taxon>Cyanidiococcus</taxon>
    </lineage>
</organism>
<dbReference type="Gene3D" id="3.60.21.10">
    <property type="match status" value="1"/>
</dbReference>
<dbReference type="GO" id="GO:0000298">
    <property type="term" value="F:endopolyphosphatase activity"/>
    <property type="evidence" value="ECO:0007669"/>
    <property type="project" value="TreeGrafter"/>
</dbReference>
<dbReference type="Proteomes" id="UP000530660">
    <property type="component" value="Unassembled WGS sequence"/>
</dbReference>
<proteinExistence type="predicted"/>
<dbReference type="OrthoDB" id="10267127at2759"/>
<accession>A0A7J7INL4</accession>
<name>A0A7J7INL4_9RHOD</name>
<comment type="caution">
    <text evidence="2">The sequence shown here is derived from an EMBL/GenBank/DDBJ whole genome shotgun (WGS) entry which is preliminary data.</text>
</comment>